<dbReference type="AlphaFoldDB" id="A0A9J2Q483"/>
<protein>
    <submittedName>
        <fullName evidence="2">Uncharacterized protein</fullName>
    </submittedName>
</protein>
<evidence type="ECO:0000313" key="2">
    <source>
        <dbReference type="WBParaSite" id="ALUE_0001635401-mRNA-1"/>
    </source>
</evidence>
<proteinExistence type="predicted"/>
<reference evidence="2" key="1">
    <citation type="submission" date="2023-03" db="UniProtKB">
        <authorList>
            <consortium name="WormBaseParasite"/>
        </authorList>
    </citation>
    <scope>IDENTIFICATION</scope>
</reference>
<accession>A0A9J2Q483</accession>
<keyword evidence="1" id="KW-1185">Reference proteome</keyword>
<sequence>MTHAGFIGKIMHQVELRPERAFANFVPMRPFALRHLGRMLRARLFHKTFGNYDIFDQRAIIKGARKAFELISQSIYKNDLHGLAERSICSEKTVERFSEVMHEMSTKQHNLLNLSQEDIISIAPGVLGPFQNIRQLLRENVVHLTYSILCCALYKKKILFDAVEKLPLLDPKDVKEDSVLPIPSEYGYVAPRIVFAYIDFSHLLDTATGKVDPMVMKCARTTLRCLAFGGDSISTLLASCSFDLLRCSGCSLISYLLVMRCARTTLRCLAFGGDSVSTLLASCSFDLLRCSGPFSALTISQCAQLRNDKQVKGDTELLSHVWARFRTYPNDRLPSDQREFWISRNGYLQKEGVKKLNVIEGSRFVFLKPTSLTRWLELILRRIGMFILDRIFGSQLPKRIDVIRASHQAFSIIVDAIHKSLETSRMKVVWRRPCCIFGWVKKEGDLCLDFIESLSLLDHPLHNMRIVSAIKDDSTRSSYLLYGVMLVALYKKKLLFNAVCNHPLPSTYQWGADDRMVLKMPPGYGFLQRKHLVVYLEFAQPLNLETRSIADDVTLFDFHIACF</sequence>
<dbReference type="WBParaSite" id="ALUE_0001635401-mRNA-1">
    <property type="protein sequence ID" value="ALUE_0001635401-mRNA-1"/>
    <property type="gene ID" value="ALUE_0001635401"/>
</dbReference>
<organism evidence="1 2">
    <name type="scientific">Ascaris lumbricoides</name>
    <name type="common">Giant roundworm</name>
    <dbReference type="NCBI Taxonomy" id="6252"/>
    <lineage>
        <taxon>Eukaryota</taxon>
        <taxon>Metazoa</taxon>
        <taxon>Ecdysozoa</taxon>
        <taxon>Nematoda</taxon>
        <taxon>Chromadorea</taxon>
        <taxon>Rhabditida</taxon>
        <taxon>Spirurina</taxon>
        <taxon>Ascaridomorpha</taxon>
        <taxon>Ascaridoidea</taxon>
        <taxon>Ascarididae</taxon>
        <taxon>Ascaris</taxon>
    </lineage>
</organism>
<evidence type="ECO:0000313" key="1">
    <source>
        <dbReference type="Proteomes" id="UP000036681"/>
    </source>
</evidence>
<name>A0A9J2Q483_ASCLU</name>
<dbReference type="Proteomes" id="UP000036681">
    <property type="component" value="Unplaced"/>
</dbReference>